<dbReference type="PROSITE" id="PS51898">
    <property type="entry name" value="TYR_RECOMBINASE"/>
    <property type="match status" value="1"/>
</dbReference>
<comment type="caution">
    <text evidence="8">The sequence shown here is derived from an EMBL/GenBank/DDBJ whole genome shotgun (WGS) entry which is preliminary data.</text>
</comment>
<name>A0A398B4R9_9BACI</name>
<proteinExistence type="inferred from homology"/>
<dbReference type="GO" id="GO:0003677">
    <property type="term" value="F:DNA binding"/>
    <property type="evidence" value="ECO:0007669"/>
    <property type="project" value="UniProtKB-UniRule"/>
</dbReference>
<dbReference type="PANTHER" id="PTHR30629:SF2">
    <property type="entry name" value="PROPHAGE INTEGRASE INTS-RELATED"/>
    <property type="match status" value="1"/>
</dbReference>
<dbReference type="Gene3D" id="1.10.443.10">
    <property type="entry name" value="Intergrase catalytic core"/>
    <property type="match status" value="1"/>
</dbReference>
<dbReference type="Gene3D" id="1.10.150.130">
    <property type="match status" value="1"/>
</dbReference>
<dbReference type="InterPro" id="IPR044068">
    <property type="entry name" value="CB"/>
</dbReference>
<protein>
    <submittedName>
        <fullName evidence="8">Site-specific integrase</fullName>
    </submittedName>
</protein>
<dbReference type="SUPFAM" id="SSF56349">
    <property type="entry name" value="DNA breaking-rejoining enzymes"/>
    <property type="match status" value="1"/>
</dbReference>
<evidence type="ECO:0000256" key="1">
    <source>
        <dbReference type="ARBA" id="ARBA00008857"/>
    </source>
</evidence>
<comment type="similarity">
    <text evidence="1">Belongs to the 'phage' integrase family.</text>
</comment>
<dbReference type="InterPro" id="IPR011010">
    <property type="entry name" value="DNA_brk_join_enz"/>
</dbReference>
<gene>
    <name evidence="8" type="ORF">D1970_10865</name>
</gene>
<evidence type="ECO:0000259" key="7">
    <source>
        <dbReference type="PROSITE" id="PS51900"/>
    </source>
</evidence>
<dbReference type="GO" id="GO:0015074">
    <property type="term" value="P:DNA integration"/>
    <property type="evidence" value="ECO:0007669"/>
    <property type="project" value="UniProtKB-KW"/>
</dbReference>
<dbReference type="AlphaFoldDB" id="A0A398B4R9"/>
<dbReference type="OrthoDB" id="9803188at2"/>
<feature type="domain" description="Core-binding (CB)" evidence="7">
    <location>
        <begin position="64"/>
        <end position="156"/>
    </location>
</feature>
<dbReference type="InterPro" id="IPR010998">
    <property type="entry name" value="Integrase_recombinase_N"/>
</dbReference>
<feature type="domain" description="Tyr recombinase" evidence="6">
    <location>
        <begin position="177"/>
        <end position="379"/>
    </location>
</feature>
<keyword evidence="2" id="KW-0229">DNA integration</keyword>
<dbReference type="Proteomes" id="UP000265816">
    <property type="component" value="Unassembled WGS sequence"/>
</dbReference>
<accession>A0A398B4R9</accession>
<dbReference type="Pfam" id="PF14659">
    <property type="entry name" value="Phage_int_SAM_3"/>
    <property type="match status" value="1"/>
</dbReference>
<dbReference type="RefSeq" id="WP_119112894.1">
    <property type="nucleotide sequence ID" value="NZ_CBCSEO010000033.1"/>
</dbReference>
<keyword evidence="4" id="KW-0233">DNA recombination</keyword>
<dbReference type="InterPro" id="IPR050808">
    <property type="entry name" value="Phage_Integrase"/>
</dbReference>
<dbReference type="EMBL" id="QWVT01000017">
    <property type="protein sequence ID" value="RID85059.1"/>
    <property type="molecule type" value="Genomic_DNA"/>
</dbReference>
<reference evidence="8 9" key="1">
    <citation type="submission" date="2018-08" db="EMBL/GenBank/DDBJ databases">
        <title>Bacillus jemisoniae sp. nov., Bacillus chryseoplanitiae sp. nov., Bacillus resnikiae sp. nov., and Bacillus frankliniae sp. nov., isolated from Viking spacecraft and associated surfaces.</title>
        <authorList>
            <person name="Seuylemezian A."/>
            <person name="Vaishampayan P."/>
        </authorList>
    </citation>
    <scope>NUCLEOTIDE SEQUENCE [LARGE SCALE GENOMIC DNA]</scope>
    <source>
        <strain evidence="8 9">JJ-247</strain>
    </source>
</reference>
<evidence type="ECO:0000313" key="9">
    <source>
        <dbReference type="Proteomes" id="UP000265816"/>
    </source>
</evidence>
<dbReference type="PROSITE" id="PS51900">
    <property type="entry name" value="CB"/>
    <property type="match status" value="1"/>
</dbReference>
<evidence type="ECO:0000256" key="3">
    <source>
        <dbReference type="ARBA" id="ARBA00023125"/>
    </source>
</evidence>
<organism evidence="8 9">
    <name type="scientific">Mesobacillus zeae</name>
    <dbReference type="NCBI Taxonomy" id="1917180"/>
    <lineage>
        <taxon>Bacteria</taxon>
        <taxon>Bacillati</taxon>
        <taxon>Bacillota</taxon>
        <taxon>Bacilli</taxon>
        <taxon>Bacillales</taxon>
        <taxon>Bacillaceae</taxon>
        <taxon>Mesobacillus</taxon>
    </lineage>
</organism>
<evidence type="ECO:0000259" key="6">
    <source>
        <dbReference type="PROSITE" id="PS51898"/>
    </source>
</evidence>
<dbReference type="PANTHER" id="PTHR30629">
    <property type="entry name" value="PROPHAGE INTEGRASE"/>
    <property type="match status" value="1"/>
</dbReference>
<evidence type="ECO:0000256" key="2">
    <source>
        <dbReference type="ARBA" id="ARBA00022908"/>
    </source>
</evidence>
<keyword evidence="9" id="KW-1185">Reference proteome</keyword>
<dbReference type="Pfam" id="PF00589">
    <property type="entry name" value="Phage_integrase"/>
    <property type="match status" value="1"/>
</dbReference>
<dbReference type="CDD" id="cd01189">
    <property type="entry name" value="INT_ICEBs1_C_like"/>
    <property type="match status" value="1"/>
</dbReference>
<dbReference type="InterPro" id="IPR002104">
    <property type="entry name" value="Integrase_catalytic"/>
</dbReference>
<keyword evidence="3 5" id="KW-0238">DNA-binding</keyword>
<dbReference type="InterPro" id="IPR004107">
    <property type="entry name" value="Integrase_SAM-like_N"/>
</dbReference>
<evidence type="ECO:0000313" key="8">
    <source>
        <dbReference type="EMBL" id="RID85059.1"/>
    </source>
</evidence>
<evidence type="ECO:0000256" key="5">
    <source>
        <dbReference type="PROSITE-ProRule" id="PRU01248"/>
    </source>
</evidence>
<evidence type="ECO:0000256" key="4">
    <source>
        <dbReference type="ARBA" id="ARBA00023172"/>
    </source>
</evidence>
<dbReference type="GO" id="GO:0006310">
    <property type="term" value="P:DNA recombination"/>
    <property type="evidence" value="ECO:0007669"/>
    <property type="project" value="UniProtKB-KW"/>
</dbReference>
<sequence>MAYIEKRGKSSFRLNVVIGYDKKGKALLERKNVKAKNATEAKKLLTLFEAEILNGKYVKVDDRMTLDLFFDEWLEKHAKENLTPDTCQNYVNIIRKRILPVYGHMKLKDIKPIHIVNFVDDLKKNGKRLDGKEGSLSASSIANCHRAFNNLLSFAVKLELIKDNPAKAVKPPKVKIKKSDVYSKEEIEVLISNLEKYPLRWQVLIMLALTAGAREGEIAALEFKHIDFEKCRIQIEQSLTEVTGKGIKLKQTKNERWRYVSVPSSLLTMLKRLKVQRSQEQMIVGDMREWTSHFFIFANEFGKPIRPDSISQWWKRFTTRHKMKHIRFHELRHTSATLLINEGVHAKVISERLGHADISTTMNIYGHVLTEADQTAAQHFDSLFRKTGEK</sequence>
<dbReference type="InterPro" id="IPR013762">
    <property type="entry name" value="Integrase-like_cat_sf"/>
</dbReference>